<dbReference type="Pfam" id="PF05036">
    <property type="entry name" value="SPOR"/>
    <property type="match status" value="1"/>
</dbReference>
<organism evidence="2">
    <name type="scientific">Oxalobacter aliiformigenes</name>
    <dbReference type="NCBI Taxonomy" id="2946593"/>
    <lineage>
        <taxon>Bacteria</taxon>
        <taxon>Pseudomonadati</taxon>
        <taxon>Pseudomonadota</taxon>
        <taxon>Betaproteobacteria</taxon>
        <taxon>Burkholderiales</taxon>
        <taxon>Oxalobacteraceae</taxon>
        <taxon>Oxalobacter</taxon>
    </lineage>
</organism>
<dbReference type="Gene3D" id="3.30.70.1070">
    <property type="entry name" value="Sporulation related repeat"/>
    <property type="match status" value="1"/>
</dbReference>
<dbReference type="Proteomes" id="UP001164819">
    <property type="component" value="Chromosome"/>
</dbReference>
<sequence length="135" mass="15216">MALPPDMINRITVDTASSYMVFIPPSKNLKMAERKIAELQERGISHYFFIPDGKFRYAISLGIFKTEDSARKLVAELKKRGIHNASIAGRGKITQGIAFQVNNPDDHQLDRINDLLDAYPQITRKSCQQPGEVVQ</sequence>
<evidence type="ECO:0000259" key="1">
    <source>
        <dbReference type="PROSITE" id="PS51724"/>
    </source>
</evidence>
<dbReference type="GO" id="GO:0042834">
    <property type="term" value="F:peptidoglycan binding"/>
    <property type="evidence" value="ECO:0007669"/>
    <property type="project" value="InterPro"/>
</dbReference>
<dbReference type="RefSeq" id="WP_269316057.1">
    <property type="nucleotide sequence ID" value="NZ_CP098251.1"/>
</dbReference>
<name>A0A9E9LC87_9BURK</name>
<accession>A0A9E9LC87</accession>
<protein>
    <submittedName>
        <fullName evidence="2">SPOR domain-containing protein</fullName>
    </submittedName>
</protein>
<reference evidence="2" key="1">
    <citation type="journal article" date="2022" name="Front. Microbiol.">
        <title>New perspectives on an old grouping: The genomic and phenotypic variability of Oxalobacter formigenes and the implications for calcium oxalate stone prevention.</title>
        <authorList>
            <person name="Chmiel J.A."/>
            <person name="Carr C."/>
            <person name="Stuivenberg G.A."/>
            <person name="Venema R."/>
            <person name="Chanyi R.M."/>
            <person name="Al K.F."/>
            <person name="Giguere D."/>
            <person name="Say H."/>
            <person name="Akouris P.P."/>
            <person name="Dominguez Romero S.A."/>
            <person name="Kwong A."/>
            <person name="Tai V."/>
            <person name="Koval S.F."/>
            <person name="Razvi H."/>
            <person name="Bjazevic J."/>
            <person name="Burton J.P."/>
        </authorList>
    </citation>
    <scope>NUCLEOTIDE SEQUENCE</scope>
    <source>
        <strain evidence="2">OxK</strain>
    </source>
</reference>
<dbReference type="EMBL" id="CP098251">
    <property type="protein sequence ID" value="WAV91445.1"/>
    <property type="molecule type" value="Genomic_DNA"/>
</dbReference>
<dbReference type="InterPro" id="IPR036680">
    <property type="entry name" value="SPOR-like_sf"/>
</dbReference>
<feature type="domain" description="SPOR" evidence="1">
    <location>
        <begin position="13"/>
        <end position="90"/>
    </location>
</feature>
<dbReference type="PROSITE" id="PS51724">
    <property type="entry name" value="SPOR"/>
    <property type="match status" value="1"/>
</dbReference>
<evidence type="ECO:0000313" key="2">
    <source>
        <dbReference type="EMBL" id="WAV91445.1"/>
    </source>
</evidence>
<dbReference type="InterPro" id="IPR007730">
    <property type="entry name" value="SPOR-like_dom"/>
</dbReference>
<proteinExistence type="predicted"/>
<gene>
    <name evidence="2" type="ORF">NB646_01370</name>
</gene>
<dbReference type="AlphaFoldDB" id="A0A9E9LC87"/>